<dbReference type="OrthoDB" id="7861315at2"/>
<accession>A0A1Y5SL59</accession>
<dbReference type="EMBL" id="FWFT01000003">
    <property type="protein sequence ID" value="SLN43388.1"/>
    <property type="molecule type" value="Genomic_DNA"/>
</dbReference>
<proteinExistence type="predicted"/>
<dbReference type="RefSeq" id="WP_085864880.1">
    <property type="nucleotide sequence ID" value="NZ_FWFT01000003.1"/>
</dbReference>
<keyword evidence="2" id="KW-1185">Reference proteome</keyword>
<organism evidence="1 2">
    <name type="scientific">Pseudooctadecabacter jejudonensis</name>
    <dbReference type="NCBI Taxonomy" id="1391910"/>
    <lineage>
        <taxon>Bacteria</taxon>
        <taxon>Pseudomonadati</taxon>
        <taxon>Pseudomonadota</taxon>
        <taxon>Alphaproteobacteria</taxon>
        <taxon>Rhodobacterales</taxon>
        <taxon>Paracoccaceae</taxon>
        <taxon>Pseudooctadecabacter</taxon>
    </lineage>
</organism>
<evidence type="ECO:0008006" key="3">
    <source>
        <dbReference type="Google" id="ProtNLM"/>
    </source>
</evidence>
<name>A0A1Y5SL59_9RHOB</name>
<reference evidence="1 2" key="1">
    <citation type="submission" date="2017-03" db="EMBL/GenBank/DDBJ databases">
        <authorList>
            <person name="Afonso C.L."/>
            <person name="Miller P.J."/>
            <person name="Scott M.A."/>
            <person name="Spackman E."/>
            <person name="Goraichik I."/>
            <person name="Dimitrov K.M."/>
            <person name="Suarez D.L."/>
            <person name="Swayne D.E."/>
        </authorList>
    </citation>
    <scope>NUCLEOTIDE SEQUENCE [LARGE SCALE GENOMIC DNA]</scope>
    <source>
        <strain evidence="1 2">CECT 8397</strain>
    </source>
</reference>
<dbReference type="Proteomes" id="UP000193623">
    <property type="component" value="Unassembled WGS sequence"/>
</dbReference>
<gene>
    <name evidence="1" type="ORF">PSJ8397_02221</name>
</gene>
<evidence type="ECO:0000313" key="2">
    <source>
        <dbReference type="Proteomes" id="UP000193623"/>
    </source>
</evidence>
<evidence type="ECO:0000313" key="1">
    <source>
        <dbReference type="EMBL" id="SLN43388.1"/>
    </source>
</evidence>
<dbReference type="AlphaFoldDB" id="A0A1Y5SL59"/>
<protein>
    <recommendedName>
        <fullName evidence="3">Phosphomannomutase</fullName>
    </recommendedName>
</protein>
<sequence length="79" mass="8919">MFTIEHDFDATVVTLVDEAEDDAPFREDVIINAFEDCVTVTQVDPRTDMPVTVTLSMSQLRDLSMALDLPEGAYRLRPE</sequence>